<protein>
    <recommendedName>
        <fullName evidence="6">DUF5117 domain-containing protein</fullName>
    </recommendedName>
</protein>
<dbReference type="PANTHER" id="PTHR38478">
    <property type="entry name" value="PEPTIDASE M1A AND M12B"/>
    <property type="match status" value="1"/>
</dbReference>
<evidence type="ECO:0008006" key="6">
    <source>
        <dbReference type="Google" id="ProtNLM"/>
    </source>
</evidence>
<feature type="domain" description="EcxA zinc-binding" evidence="2">
    <location>
        <begin position="464"/>
        <end position="783"/>
    </location>
</feature>
<dbReference type="InterPro" id="IPR033413">
    <property type="entry name" value="DUF5117"/>
</dbReference>
<gene>
    <name evidence="4" type="ORF">FHS56_000432</name>
</gene>
<dbReference type="Proteomes" id="UP000537126">
    <property type="component" value="Unassembled WGS sequence"/>
</dbReference>
<evidence type="ECO:0000259" key="3">
    <source>
        <dbReference type="Pfam" id="PF17148"/>
    </source>
</evidence>
<evidence type="ECO:0000259" key="2">
    <source>
        <dbReference type="Pfam" id="PF16313"/>
    </source>
</evidence>
<dbReference type="SUPFAM" id="SSF55486">
    <property type="entry name" value="Metalloproteases ('zincins'), catalytic domain"/>
    <property type="match status" value="1"/>
</dbReference>
<comment type="caution">
    <text evidence="4">The sequence shown here is derived from an EMBL/GenBank/DDBJ whole genome shotgun (WGS) entry which is preliminary data.</text>
</comment>
<dbReference type="Pfam" id="PF17148">
    <property type="entry name" value="DUF5117"/>
    <property type="match status" value="1"/>
</dbReference>
<dbReference type="Pfam" id="PF16313">
    <property type="entry name" value="DUF4953"/>
    <property type="match status" value="1"/>
</dbReference>
<dbReference type="Gene3D" id="3.40.390.10">
    <property type="entry name" value="Collagenase (Catalytic Domain)"/>
    <property type="match status" value="1"/>
</dbReference>
<proteinExistence type="predicted"/>
<feature type="domain" description="DUF5117" evidence="3">
    <location>
        <begin position="135"/>
        <end position="297"/>
    </location>
</feature>
<evidence type="ECO:0000313" key="4">
    <source>
        <dbReference type="EMBL" id="NIK72946.1"/>
    </source>
</evidence>
<dbReference type="RefSeq" id="WP_166918233.1">
    <property type="nucleotide sequence ID" value="NZ_JAASRN010000001.1"/>
</dbReference>
<reference evidence="4 5" key="1">
    <citation type="submission" date="2020-03" db="EMBL/GenBank/DDBJ databases">
        <title>Genomic Encyclopedia of Type Strains, Phase IV (KMG-IV): sequencing the most valuable type-strain genomes for metagenomic binning, comparative biology and taxonomic classification.</title>
        <authorList>
            <person name="Goeker M."/>
        </authorList>
    </citation>
    <scope>NUCLEOTIDE SEQUENCE [LARGE SCALE GENOMIC DNA]</scope>
    <source>
        <strain evidence="4 5">DSM 5718</strain>
    </source>
</reference>
<name>A0A846MN24_9BACT</name>
<feature type="chain" id="PRO_5033055095" description="DUF5117 domain-containing protein" evidence="1">
    <location>
        <begin position="24"/>
        <end position="863"/>
    </location>
</feature>
<accession>A0A846MN24</accession>
<keyword evidence="5" id="KW-1185">Reference proteome</keyword>
<sequence>MKYTWIPLVAILLLLGQAQPSHAQLFGKKKKKAQVAQQAPSQDKKKKSIEDITSKCTAYDGLFKLYQNKEDGTVYMLIEAPQLEKEYIYFSHVVDGAVPAGSFRGAFRGNAIFSVRRHFDRIEFINKNTSFYFDPKSPLSRAAHANISDAVLVSVKIEAADEKNERYLIKADEVFLAEHFNPIKPNYPPEYKGFKLGNLSKEKTKFVALKNYPANTDVIVEYVFDNSNPGERAEELADSRFVSIFFQHTLIEMPQNDFVPVLDDPRVGYFTTQVNDMTTTKAVNYRDLVHKWHLKKKNPNAELSEPVEPIVFWIENTTPYEFRDIIRQAGLRWNEAFEKAGFKNAIDIRVQPDTADWDAGDIRYNVLRWTSSPTPPFGGYGPSFVNPRTGQILGADIMLEFVFFTNRLRQQEAFDVAGISQWLQSKEEWLEKHPNACEASYYMHQAALFGVTALSLTGASEAEIKEYVENALYYLVLHEMGHTLGLNHNMKASQLHMPDEIHDKQLTQQVGLTASVMDYPAANLALDKAKQGQFFTTKPGPYDHWAIEFAYGNLEDPDAEAQRRQKLLERSTEHALMFGNDADDMRTPGRGIDPRVMIYDLSGDVVTYSMQRMELCRRLLGELLERYRQAHENESYQLLRNQYLIITTEMAYAANNLSRYVGGVYVERAFVGQKGATQPFKPVEREKQKQAMRNLERYVFAPDAFNAPSALYAHLQMQRRGFNFANNNEDPEIHTRVLNIQQTVLSHLLHPNTLTRIVNSELYGNAYPLSEMMTDLTNAIFMADLSGKVNTFRRNLQVEYVNRLLQVAGLHKGQPYPHVVREMAFYELQRIKELMKRNAGADLATKAHRNYLVFLIEKAERTD</sequence>
<dbReference type="GO" id="GO:0008237">
    <property type="term" value="F:metallopeptidase activity"/>
    <property type="evidence" value="ECO:0007669"/>
    <property type="project" value="InterPro"/>
</dbReference>
<dbReference type="InterPro" id="IPR032534">
    <property type="entry name" value="EcxA_zinc-bd"/>
</dbReference>
<feature type="signal peptide" evidence="1">
    <location>
        <begin position="1"/>
        <end position="23"/>
    </location>
</feature>
<organism evidence="4 5">
    <name type="scientific">Thermonema lapsum</name>
    <dbReference type="NCBI Taxonomy" id="28195"/>
    <lineage>
        <taxon>Bacteria</taxon>
        <taxon>Pseudomonadati</taxon>
        <taxon>Bacteroidota</taxon>
        <taxon>Cytophagia</taxon>
        <taxon>Cytophagales</taxon>
        <taxon>Thermonemataceae</taxon>
        <taxon>Thermonema</taxon>
    </lineage>
</organism>
<dbReference type="InterPro" id="IPR034032">
    <property type="entry name" value="Zn_MMP-like_bac"/>
</dbReference>
<evidence type="ECO:0000313" key="5">
    <source>
        <dbReference type="Proteomes" id="UP000537126"/>
    </source>
</evidence>
<keyword evidence="1" id="KW-0732">Signal</keyword>
<dbReference type="InterPro" id="IPR024079">
    <property type="entry name" value="MetalloPept_cat_dom_sf"/>
</dbReference>
<evidence type="ECO:0000256" key="1">
    <source>
        <dbReference type="SAM" id="SignalP"/>
    </source>
</evidence>
<dbReference type="PANTHER" id="PTHR38478:SF1">
    <property type="entry name" value="ZINC DEPENDENT METALLOPROTEASE DOMAIN LIPOPROTEIN"/>
    <property type="match status" value="1"/>
</dbReference>
<dbReference type="EMBL" id="JAASRN010000001">
    <property type="protein sequence ID" value="NIK72946.1"/>
    <property type="molecule type" value="Genomic_DNA"/>
</dbReference>
<dbReference type="AlphaFoldDB" id="A0A846MN24"/>
<dbReference type="CDD" id="cd04276">
    <property type="entry name" value="ZnMc_MMP_like_2"/>
    <property type="match status" value="1"/>
</dbReference>